<evidence type="ECO:0000256" key="7">
    <source>
        <dbReference type="ARBA" id="ARBA00023136"/>
    </source>
</evidence>
<evidence type="ECO:0000256" key="11">
    <source>
        <dbReference type="SAM" id="Phobius"/>
    </source>
</evidence>
<evidence type="ECO:0000256" key="6">
    <source>
        <dbReference type="ARBA" id="ARBA00022989"/>
    </source>
</evidence>
<feature type="transmembrane region" description="Helical" evidence="11">
    <location>
        <begin position="217"/>
        <end position="248"/>
    </location>
</feature>
<dbReference type="CDD" id="cd20070">
    <property type="entry name" value="5TM_YidC_Alb3"/>
    <property type="match status" value="1"/>
</dbReference>
<keyword evidence="6 11" id="KW-1133">Transmembrane helix</keyword>
<protein>
    <submittedName>
        <fullName evidence="13">Preprotein translocase YidC</fullName>
    </submittedName>
</protein>
<evidence type="ECO:0000259" key="12">
    <source>
        <dbReference type="Pfam" id="PF02096"/>
    </source>
</evidence>
<evidence type="ECO:0000256" key="4">
    <source>
        <dbReference type="ARBA" id="ARBA00022692"/>
    </source>
</evidence>
<dbReference type="PANTHER" id="PTHR12428:SF65">
    <property type="entry name" value="CYTOCHROME C OXIDASE ASSEMBLY PROTEIN COX18, MITOCHONDRIAL"/>
    <property type="match status" value="1"/>
</dbReference>
<evidence type="ECO:0000256" key="10">
    <source>
        <dbReference type="SAM" id="MobiDB-lite"/>
    </source>
</evidence>
<evidence type="ECO:0000256" key="1">
    <source>
        <dbReference type="ARBA" id="ARBA00004651"/>
    </source>
</evidence>
<keyword evidence="4 9" id="KW-0812">Transmembrane</keyword>
<dbReference type="InterPro" id="IPR028055">
    <property type="entry name" value="YidC/Oxa/ALB_C"/>
</dbReference>
<evidence type="ECO:0000256" key="8">
    <source>
        <dbReference type="ARBA" id="ARBA00023186"/>
    </source>
</evidence>
<feature type="region of interest" description="Disordered" evidence="10">
    <location>
        <begin position="273"/>
        <end position="315"/>
    </location>
</feature>
<dbReference type="PRINTS" id="PR00701">
    <property type="entry name" value="60KDINNERMP"/>
</dbReference>
<evidence type="ECO:0000313" key="13">
    <source>
        <dbReference type="EMBL" id="AXY25883.1"/>
    </source>
</evidence>
<feature type="domain" description="Membrane insertase YidC/Oxa/ALB C-terminal" evidence="12">
    <location>
        <begin position="61"/>
        <end position="254"/>
    </location>
</feature>
<dbReference type="GO" id="GO:0032977">
    <property type="term" value="F:membrane insertase activity"/>
    <property type="evidence" value="ECO:0007669"/>
    <property type="project" value="InterPro"/>
</dbReference>
<dbReference type="PANTHER" id="PTHR12428">
    <property type="entry name" value="OXA1"/>
    <property type="match status" value="1"/>
</dbReference>
<keyword evidence="7 11" id="KW-0472">Membrane</keyword>
<dbReference type="OrthoDB" id="9780552at2"/>
<comment type="similarity">
    <text evidence="9">Belongs to the OXA1/ALB3/YidC family.</text>
</comment>
<feature type="compositionally biased region" description="Basic and acidic residues" evidence="10">
    <location>
        <begin position="304"/>
        <end position="315"/>
    </location>
</feature>
<dbReference type="KEGG" id="abae:CL176_07660"/>
<comment type="subcellular location">
    <subcellularLocation>
        <location evidence="1">Cell membrane</location>
        <topology evidence="1">Multi-pass membrane protein</topology>
    </subcellularLocation>
    <subcellularLocation>
        <location evidence="9">Membrane</location>
        <topology evidence="9">Multi-pass membrane protein</topology>
    </subcellularLocation>
</comment>
<keyword evidence="8" id="KW-0143">Chaperone</keyword>
<evidence type="ECO:0000256" key="9">
    <source>
        <dbReference type="RuleBase" id="RU003945"/>
    </source>
</evidence>
<evidence type="ECO:0000256" key="2">
    <source>
        <dbReference type="ARBA" id="ARBA00022448"/>
    </source>
</evidence>
<dbReference type="GO" id="GO:0005886">
    <property type="term" value="C:plasma membrane"/>
    <property type="evidence" value="ECO:0007669"/>
    <property type="project" value="UniProtKB-SubCell"/>
</dbReference>
<keyword evidence="14" id="KW-1185">Reference proteome</keyword>
<reference evidence="13 14" key="1">
    <citation type="submission" date="2017-09" db="EMBL/GenBank/DDBJ databases">
        <title>Complete genome sequence of Oxytococcus suis strain ZY16052.</title>
        <authorList>
            <person name="Li F."/>
        </authorList>
    </citation>
    <scope>NUCLEOTIDE SEQUENCE [LARGE SCALE GENOMIC DNA]</scope>
    <source>
        <strain evidence="13 14">ZY16052</strain>
    </source>
</reference>
<dbReference type="PROSITE" id="PS51257">
    <property type="entry name" value="PROKAR_LIPOPROTEIN"/>
    <property type="match status" value="1"/>
</dbReference>
<keyword evidence="2" id="KW-0813">Transport</keyword>
<feature type="transmembrane region" description="Helical" evidence="11">
    <location>
        <begin position="51"/>
        <end position="75"/>
    </location>
</feature>
<accession>A0A347WLC6</accession>
<dbReference type="Proteomes" id="UP000263232">
    <property type="component" value="Chromosome"/>
</dbReference>
<sequence length="315" mass="35469">MKSTTKRKLYLLGLLFFAALFLTGCVSYTETGEPTGFIYQYLGLPTARLLDWLANLFSGSYGIAIIIITIITRLLMMPSSIRMTRNSMMTQAKMKIAQPEINEIQEEIQATNDPNLQAELNNELMAVYKKYDIDMMGNMSGCLPLLIQMPIISAVYAAIRSSKNILTSTFLGIPLGEPSLLLTVLVVLVYLLQSWLSMKTMPQADNNQAAQTNKTMLLMNPLMFAWISYASAAGLALYFLAGGIFMVIQQAITNHVVKPRVERLITDEMEKYANQPKRKKKVRPNQATDGRIVPTKTQVKANKRRNEGRQQKRKK</sequence>
<evidence type="ECO:0000313" key="14">
    <source>
        <dbReference type="Proteomes" id="UP000263232"/>
    </source>
</evidence>
<dbReference type="AlphaFoldDB" id="A0A347WLC6"/>
<organism evidence="13 14">
    <name type="scientific">Suicoccus acidiformans</name>
    <dbReference type="NCBI Taxonomy" id="2036206"/>
    <lineage>
        <taxon>Bacteria</taxon>
        <taxon>Bacillati</taxon>
        <taxon>Bacillota</taxon>
        <taxon>Bacilli</taxon>
        <taxon>Lactobacillales</taxon>
        <taxon>Aerococcaceae</taxon>
        <taxon>Suicoccus</taxon>
    </lineage>
</organism>
<keyword evidence="3" id="KW-1003">Cell membrane</keyword>
<dbReference type="EMBL" id="CP023434">
    <property type="protein sequence ID" value="AXY25883.1"/>
    <property type="molecule type" value="Genomic_DNA"/>
</dbReference>
<keyword evidence="5" id="KW-0653">Protein transport</keyword>
<name>A0A347WLC6_9LACT</name>
<dbReference type="Pfam" id="PF02096">
    <property type="entry name" value="60KD_IMP"/>
    <property type="match status" value="1"/>
</dbReference>
<dbReference type="InterPro" id="IPR047196">
    <property type="entry name" value="YidC_ALB_C"/>
</dbReference>
<dbReference type="InterPro" id="IPR001708">
    <property type="entry name" value="YidC/ALB3/OXA1/COX18"/>
</dbReference>
<dbReference type="NCBIfam" id="TIGR03592">
    <property type="entry name" value="yidC_oxa1_cterm"/>
    <property type="match status" value="1"/>
</dbReference>
<proteinExistence type="inferred from homology"/>
<feature type="transmembrane region" description="Helical" evidence="11">
    <location>
        <begin position="179"/>
        <end position="196"/>
    </location>
</feature>
<gene>
    <name evidence="13" type="ORF">CL176_07660</name>
</gene>
<dbReference type="GO" id="GO:0051205">
    <property type="term" value="P:protein insertion into membrane"/>
    <property type="evidence" value="ECO:0007669"/>
    <property type="project" value="TreeGrafter"/>
</dbReference>
<dbReference type="GO" id="GO:0015031">
    <property type="term" value="P:protein transport"/>
    <property type="evidence" value="ECO:0007669"/>
    <property type="project" value="UniProtKB-KW"/>
</dbReference>
<evidence type="ECO:0000256" key="3">
    <source>
        <dbReference type="ARBA" id="ARBA00022475"/>
    </source>
</evidence>
<evidence type="ECO:0000256" key="5">
    <source>
        <dbReference type="ARBA" id="ARBA00022927"/>
    </source>
</evidence>
<dbReference type="RefSeq" id="WP_118990783.1">
    <property type="nucleotide sequence ID" value="NZ_CP023434.1"/>
</dbReference>